<evidence type="ECO:0000313" key="3">
    <source>
        <dbReference type="Proteomes" id="UP000198670"/>
    </source>
</evidence>
<organism evidence="2 3">
    <name type="scientific">Parapedobacter indicus</name>
    <dbReference type="NCBI Taxonomy" id="1477437"/>
    <lineage>
        <taxon>Bacteria</taxon>
        <taxon>Pseudomonadati</taxon>
        <taxon>Bacteroidota</taxon>
        <taxon>Sphingobacteriia</taxon>
        <taxon>Sphingobacteriales</taxon>
        <taxon>Sphingobacteriaceae</taxon>
        <taxon>Parapedobacter</taxon>
    </lineage>
</organism>
<dbReference type="OrthoDB" id="5432602at2"/>
<proteinExistence type="inferred from homology"/>
<dbReference type="InterPro" id="IPR007607">
    <property type="entry name" value="BacA/B"/>
</dbReference>
<accession>A0A1I3U8R4</accession>
<keyword evidence="3" id="KW-1185">Reference proteome</keyword>
<dbReference type="EMBL" id="FOQO01000014">
    <property type="protein sequence ID" value="SFJ79968.1"/>
    <property type="molecule type" value="Genomic_DNA"/>
</dbReference>
<dbReference type="STRING" id="1477437.SAMN05444682_11468"/>
<reference evidence="2 3" key="1">
    <citation type="submission" date="2016-10" db="EMBL/GenBank/DDBJ databases">
        <authorList>
            <person name="de Groot N.N."/>
        </authorList>
    </citation>
    <scope>NUCLEOTIDE SEQUENCE [LARGE SCALE GENOMIC DNA]</scope>
    <source>
        <strain evidence="2 3">RK1</strain>
    </source>
</reference>
<dbReference type="AlphaFoldDB" id="A0A1I3U8R4"/>
<gene>
    <name evidence="2" type="ORF">SAMN05444682_11468</name>
</gene>
<protein>
    <submittedName>
        <fullName evidence="2">Protein CcmA, bactofilin family</fullName>
    </submittedName>
</protein>
<evidence type="ECO:0000313" key="2">
    <source>
        <dbReference type="EMBL" id="SFJ79968.1"/>
    </source>
</evidence>
<name>A0A1I3U8R4_9SPHI</name>
<dbReference type="Pfam" id="PF04519">
    <property type="entry name" value="Bactofilin"/>
    <property type="match status" value="1"/>
</dbReference>
<evidence type="ECO:0000256" key="1">
    <source>
        <dbReference type="ARBA" id="ARBA00044755"/>
    </source>
</evidence>
<sequence length="126" mass="13162">MNLKPKIDRQKSCKLPSTPTLISGDCTITGKIKSAHAIRIEGTLLGDIEEAGNVIISQSGLINGDIEAKSLIVFGHVHGNITALDSIEIKNSATVIGRLNATKLSVERGAVYDGNIAIGQVSIGSV</sequence>
<dbReference type="RefSeq" id="WP_090631569.1">
    <property type="nucleotide sequence ID" value="NZ_FOQO01000014.1"/>
</dbReference>
<dbReference type="PANTHER" id="PTHR35024:SF4">
    <property type="entry name" value="POLYMER-FORMING CYTOSKELETAL PROTEIN"/>
    <property type="match status" value="1"/>
</dbReference>
<comment type="similarity">
    <text evidence="1">Belongs to the bactofilin family.</text>
</comment>
<dbReference type="PANTHER" id="PTHR35024">
    <property type="entry name" value="HYPOTHETICAL CYTOSOLIC PROTEIN"/>
    <property type="match status" value="1"/>
</dbReference>
<dbReference type="Proteomes" id="UP000198670">
    <property type="component" value="Unassembled WGS sequence"/>
</dbReference>